<evidence type="ECO:0000256" key="2">
    <source>
        <dbReference type="ARBA" id="ARBA00005695"/>
    </source>
</evidence>
<dbReference type="RefSeq" id="WP_284479822.1">
    <property type="nucleotide sequence ID" value="NZ_JASNJD010000003.1"/>
</dbReference>
<dbReference type="Proteomes" id="UP001243757">
    <property type="component" value="Unassembled WGS sequence"/>
</dbReference>
<comment type="subcellular location">
    <subcellularLocation>
        <location evidence="1">Periplasm</location>
    </subcellularLocation>
</comment>
<comment type="caution">
    <text evidence="5">The sequence shown here is derived from an EMBL/GenBank/DDBJ whole genome shotgun (WGS) entry which is preliminary data.</text>
</comment>
<name>A0ABT7EXC7_9RHOB</name>
<evidence type="ECO:0000256" key="3">
    <source>
        <dbReference type="ARBA" id="ARBA00022729"/>
    </source>
</evidence>
<dbReference type="EMBL" id="JASNJD010000003">
    <property type="protein sequence ID" value="MDK3017001.1"/>
    <property type="molecule type" value="Genomic_DNA"/>
</dbReference>
<dbReference type="PANTHER" id="PTHR30290:SF64">
    <property type="entry name" value="ABC TRANSPORTER PERIPLASMIC BINDING PROTEIN"/>
    <property type="match status" value="1"/>
</dbReference>
<dbReference type="Pfam" id="PF00496">
    <property type="entry name" value="SBP_bac_5"/>
    <property type="match status" value="1"/>
</dbReference>
<dbReference type="InterPro" id="IPR030678">
    <property type="entry name" value="Peptide/Ni-bd"/>
</dbReference>
<evidence type="ECO:0000313" key="6">
    <source>
        <dbReference type="Proteomes" id="UP001243757"/>
    </source>
</evidence>
<dbReference type="SUPFAM" id="SSF53850">
    <property type="entry name" value="Periplasmic binding protein-like II"/>
    <property type="match status" value="1"/>
</dbReference>
<dbReference type="PANTHER" id="PTHR30290">
    <property type="entry name" value="PERIPLASMIC BINDING COMPONENT OF ABC TRANSPORTER"/>
    <property type="match status" value="1"/>
</dbReference>
<dbReference type="Gene3D" id="3.10.105.10">
    <property type="entry name" value="Dipeptide-binding Protein, Domain 3"/>
    <property type="match status" value="1"/>
</dbReference>
<accession>A0ABT7EXC7</accession>
<protein>
    <submittedName>
        <fullName evidence="5">Extracellular solute-binding protein</fullName>
    </submittedName>
</protein>
<evidence type="ECO:0000313" key="5">
    <source>
        <dbReference type="EMBL" id="MDK3017001.1"/>
    </source>
</evidence>
<evidence type="ECO:0000259" key="4">
    <source>
        <dbReference type="Pfam" id="PF00496"/>
    </source>
</evidence>
<dbReference type="Gene3D" id="3.40.190.10">
    <property type="entry name" value="Periplasmic binding protein-like II"/>
    <property type="match status" value="1"/>
</dbReference>
<sequence>MIPPRAAARVRPCARTSAPARVLALSPAAPRLLPLLVLSLMLLLAWTGLVRAEDEKIIKSHGFSEFGDLKYPEGFAHFDYVNPEAPKGGELSYAAQGTFDNFNPFTRQGRAAARSADQYESLLYPSYDEPGSYYGLLAESLEYPENQDWVIFNLRPEARFSDGTPVTAEDVVFSHEILLEQGLKSYAEAVRKRIPKAEALGPHRVKFYFSPDFPRRALITQVGGTPVFSKKWFMADPENRRIDKPRMEPGIGSGPYVLESYDINRRVVYRRNPDYWGDHVNVNVGRNNFDTIRIEYFSDSIAALEAFKAGEFTFRQENNSKNWATAYDFPAIDKGWIVRRELEDGNVPDNAGFVMNMDRPEFQDIRVREAVQLAYNFEWTNESLQYGLFRHRSSFWQNSPLEAKGLPEGREREVLEALGDKLDPAILTSDPVMAHAARADRPNDRKNLRAAMKLLDEAGWAVGQNGIRRNAEGTVLKIEFLSDDPVMDRLVMPFVENLRTMGIDASYNRIDDAQFTLRRRERDFDMIAGVYRSSLEPSTGLYQQYGTEAAAYSVFNPSGIHGPDIEALIDNIVASKARDELEANTRALDRVLRSKRFMVPTWYLGKYWVAFWDKYEYPDLPPYALGVEDLWWVNADKAATLKSSGALR</sequence>
<feature type="domain" description="Solute-binding protein family 5" evidence="4">
    <location>
        <begin position="134"/>
        <end position="548"/>
    </location>
</feature>
<dbReference type="InterPro" id="IPR039424">
    <property type="entry name" value="SBP_5"/>
</dbReference>
<reference evidence="5 6" key="1">
    <citation type="submission" date="2023-05" db="EMBL/GenBank/DDBJ databases">
        <title>Pseudodonghicola sp. nov.</title>
        <authorList>
            <person name="Huang J."/>
        </authorList>
    </citation>
    <scope>NUCLEOTIDE SEQUENCE [LARGE SCALE GENOMIC DNA]</scope>
    <source>
        <strain evidence="5 6">IC7</strain>
    </source>
</reference>
<comment type="similarity">
    <text evidence="2">Belongs to the bacterial solute-binding protein 5 family.</text>
</comment>
<keyword evidence="6" id="KW-1185">Reference proteome</keyword>
<dbReference type="PIRSF" id="PIRSF002741">
    <property type="entry name" value="MppA"/>
    <property type="match status" value="1"/>
</dbReference>
<proteinExistence type="inferred from homology"/>
<gene>
    <name evidence="5" type="ORF">QO033_04890</name>
</gene>
<evidence type="ECO:0000256" key="1">
    <source>
        <dbReference type="ARBA" id="ARBA00004418"/>
    </source>
</evidence>
<keyword evidence="3" id="KW-0732">Signal</keyword>
<dbReference type="InterPro" id="IPR000914">
    <property type="entry name" value="SBP_5_dom"/>
</dbReference>
<organism evidence="5 6">
    <name type="scientific">Pseudodonghicola flavimaris</name>
    <dbReference type="NCBI Taxonomy" id="3050036"/>
    <lineage>
        <taxon>Bacteria</taxon>
        <taxon>Pseudomonadati</taxon>
        <taxon>Pseudomonadota</taxon>
        <taxon>Alphaproteobacteria</taxon>
        <taxon>Rhodobacterales</taxon>
        <taxon>Paracoccaceae</taxon>
        <taxon>Pseudodonghicola</taxon>
    </lineage>
</organism>
<dbReference type="CDD" id="cd08497">
    <property type="entry name" value="MbnE-like"/>
    <property type="match status" value="1"/>
</dbReference>